<dbReference type="InterPro" id="IPR042099">
    <property type="entry name" value="ANL_N_sf"/>
</dbReference>
<dbReference type="PANTHER" id="PTHR43272">
    <property type="entry name" value="LONG-CHAIN-FATTY-ACID--COA LIGASE"/>
    <property type="match status" value="1"/>
</dbReference>
<dbReference type="GO" id="GO:0005524">
    <property type="term" value="F:ATP binding"/>
    <property type="evidence" value="ECO:0007669"/>
    <property type="project" value="UniProtKB-KW"/>
</dbReference>
<reference evidence="4 5" key="1">
    <citation type="submission" date="2019-07" db="EMBL/GenBank/DDBJ databases">
        <title>Genome assembly of two rare yeast pathogens: Diutina rugosa and Trichomonascus ciferrii.</title>
        <authorList>
            <person name="Mixao V."/>
            <person name="Saus E."/>
            <person name="Hansen A."/>
            <person name="Lass-Flor C."/>
            <person name="Gabaldon T."/>
        </authorList>
    </citation>
    <scope>NUCLEOTIDE SEQUENCE [LARGE SCALE GENOMIC DNA]</scope>
    <source>
        <strain evidence="4 5">CBS 613</strain>
    </source>
</reference>
<dbReference type="SUPFAM" id="SSF56801">
    <property type="entry name" value="Acetyl-CoA synthetase-like"/>
    <property type="match status" value="1"/>
</dbReference>
<keyword evidence="2" id="KW-0067">ATP-binding</keyword>
<dbReference type="PANTHER" id="PTHR43272:SF33">
    <property type="entry name" value="AMP-BINDING DOMAIN-CONTAINING PROTEIN-RELATED"/>
    <property type="match status" value="1"/>
</dbReference>
<dbReference type="EMBL" id="SWFT01000026">
    <property type="protein sequence ID" value="KAA8907294.1"/>
    <property type="molecule type" value="Genomic_DNA"/>
</dbReference>
<feature type="domain" description="AMP-dependent synthetase/ligase" evidence="3">
    <location>
        <begin position="172"/>
        <end position="559"/>
    </location>
</feature>
<evidence type="ECO:0000256" key="2">
    <source>
        <dbReference type="ARBA" id="ARBA00022840"/>
    </source>
</evidence>
<comment type="caution">
    <text evidence="4">The sequence shown here is derived from an EMBL/GenBank/DDBJ whole genome shotgun (WGS) entry which is preliminary data.</text>
</comment>
<accession>A0A642UXN6</accession>
<dbReference type="VEuPathDB" id="FungiDB:DIURU_000614"/>
<evidence type="ECO:0000256" key="1">
    <source>
        <dbReference type="ARBA" id="ARBA00022741"/>
    </source>
</evidence>
<dbReference type="Pfam" id="PF00501">
    <property type="entry name" value="AMP-binding"/>
    <property type="match status" value="1"/>
</dbReference>
<gene>
    <name evidence="4" type="ORF">DIURU_000614</name>
</gene>
<evidence type="ECO:0000313" key="4">
    <source>
        <dbReference type="EMBL" id="KAA8907294.1"/>
    </source>
</evidence>
<dbReference type="Proteomes" id="UP000449547">
    <property type="component" value="Unassembled WGS sequence"/>
</dbReference>
<dbReference type="OrthoDB" id="1700726at2759"/>
<dbReference type="GeneID" id="54779267"/>
<evidence type="ECO:0000259" key="3">
    <source>
        <dbReference type="Pfam" id="PF00501"/>
    </source>
</evidence>
<dbReference type="InterPro" id="IPR000873">
    <property type="entry name" value="AMP-dep_synth/lig_dom"/>
</dbReference>
<evidence type="ECO:0000313" key="5">
    <source>
        <dbReference type="Proteomes" id="UP000449547"/>
    </source>
</evidence>
<sequence length="754" mass="84081">MVVATTSPCEPLFANQSLETAYYRLPLAPSAVGEAVPTTKRTPKHSAVYRNRALPSRTVSCLHPGVDTYAKLFNNSVALNGPNPCLGWRPYDYVQKKHAPDFVSLSYNEVQQKKRNIGAGIIRSLLSNPYKKDTDAHQKIDAHLTRYHTYGVENTGTDNPDHIIEKSASFIVSIFAANRAEWIMTDLACSAYSMTNTALYDTLGPDVTMYILELTKSPIVVLSKDKVETVLTLKKNHPKELENLISLVVMDPLSTVDQQYVNQAKELQVTLHDLSQIEQIGATNPIEELPPSANTLQTISFTSGTTGAKPKGAMLSQANAAAAISALASTEPKASPGKNKAFIFLPLTHIYERQTSGYALSAGYYLGFPQFTFDNPRPDAFKDLITDLRIFKPTYFSSVPRILTKFESLIKHTVKQLPDPERIKVEEIIAWKLAKQSEADGNTGANPEYDNYPPYVALQELVGWEKMDWTQTASAPVAASTLAYLRAALNTGTRQLYGLTETYGAHTNSIPWEANPGTCGPTMITSEQKMRSVQEMGYDISEGKGELLVGGSQVFKGYYYNQAETDKCFDEDGWFHTGDISRIDDKGRLSIIDRVKNFFKLAQGEYISPEKIEGCYLSSNPLLTQLYVHGNSHKSYLVGVCGVDFERGLQFLNEVCGYNKLDMTQHELVDELNKVENKRKFLKSLNDSVGSKLNGYEKLHNVYIELNPLTVERNVVTPTMKIKRGVASKYFGEVFEKLYEVEQSLVHKAREARL</sequence>
<name>A0A642UXN6_DIURU</name>
<keyword evidence="5" id="KW-1185">Reference proteome</keyword>
<dbReference type="AlphaFoldDB" id="A0A642UXN6"/>
<dbReference type="GO" id="GO:0004467">
    <property type="term" value="F:long-chain fatty acid-CoA ligase activity"/>
    <property type="evidence" value="ECO:0007669"/>
    <property type="project" value="TreeGrafter"/>
</dbReference>
<dbReference type="RefSeq" id="XP_034014603.1">
    <property type="nucleotide sequence ID" value="XM_034158882.1"/>
</dbReference>
<dbReference type="OMA" id="LECCWDI"/>
<dbReference type="Gene3D" id="3.40.50.12780">
    <property type="entry name" value="N-terminal domain of ligase-like"/>
    <property type="match status" value="1"/>
</dbReference>
<dbReference type="GO" id="GO:0005783">
    <property type="term" value="C:endoplasmic reticulum"/>
    <property type="evidence" value="ECO:0007669"/>
    <property type="project" value="TreeGrafter"/>
</dbReference>
<keyword evidence="1" id="KW-0547">Nucleotide-binding</keyword>
<proteinExistence type="predicted"/>
<protein>
    <recommendedName>
        <fullName evidence="3">AMP-dependent synthetase/ligase domain-containing protein</fullName>
    </recommendedName>
</protein>
<organism evidence="4 5">
    <name type="scientific">Diutina rugosa</name>
    <name type="common">Yeast</name>
    <name type="synonym">Candida rugosa</name>
    <dbReference type="NCBI Taxonomy" id="5481"/>
    <lineage>
        <taxon>Eukaryota</taxon>
        <taxon>Fungi</taxon>
        <taxon>Dikarya</taxon>
        <taxon>Ascomycota</taxon>
        <taxon>Saccharomycotina</taxon>
        <taxon>Pichiomycetes</taxon>
        <taxon>Debaryomycetaceae</taxon>
        <taxon>Diutina</taxon>
    </lineage>
</organism>
<dbReference type="GO" id="GO:0016020">
    <property type="term" value="C:membrane"/>
    <property type="evidence" value="ECO:0007669"/>
    <property type="project" value="TreeGrafter"/>
</dbReference>